<gene>
    <name evidence="4" type="ORF">GCM10009682_47910</name>
</gene>
<accession>A0ABN2MDH1</accession>
<evidence type="ECO:0000256" key="2">
    <source>
        <dbReference type="ARBA" id="ARBA00023315"/>
    </source>
</evidence>
<protein>
    <submittedName>
        <fullName evidence="4">Lysophospholipid acyltransferase family protein</fullName>
    </submittedName>
</protein>
<dbReference type="SUPFAM" id="SSF69593">
    <property type="entry name" value="Glycerol-3-phosphate (1)-acyltransferase"/>
    <property type="match status" value="1"/>
</dbReference>
<dbReference type="CDD" id="cd07989">
    <property type="entry name" value="LPLAT_AGPAT-like"/>
    <property type="match status" value="1"/>
</dbReference>
<feature type="domain" description="Phospholipid/glycerol acyltransferase" evidence="3">
    <location>
        <begin position="33"/>
        <end position="152"/>
    </location>
</feature>
<dbReference type="PANTHER" id="PTHR10434">
    <property type="entry name" value="1-ACYL-SN-GLYCEROL-3-PHOSPHATE ACYLTRANSFERASE"/>
    <property type="match status" value="1"/>
</dbReference>
<evidence type="ECO:0000256" key="1">
    <source>
        <dbReference type="ARBA" id="ARBA00022679"/>
    </source>
</evidence>
<keyword evidence="5" id="KW-1185">Reference proteome</keyword>
<dbReference type="InterPro" id="IPR002123">
    <property type="entry name" value="Plipid/glycerol_acylTrfase"/>
</dbReference>
<name>A0ABN2MDH1_9ACTN</name>
<dbReference type="SMART" id="SM00563">
    <property type="entry name" value="PlsC"/>
    <property type="match status" value="1"/>
</dbReference>
<dbReference type="Proteomes" id="UP001500218">
    <property type="component" value="Unassembled WGS sequence"/>
</dbReference>
<keyword evidence="1" id="KW-0808">Transferase</keyword>
<evidence type="ECO:0000313" key="4">
    <source>
        <dbReference type="EMBL" id="GAA1822074.1"/>
    </source>
</evidence>
<dbReference type="EMBL" id="BAAALT010000186">
    <property type="protein sequence ID" value="GAA1822074.1"/>
    <property type="molecule type" value="Genomic_DNA"/>
</dbReference>
<evidence type="ECO:0000259" key="3">
    <source>
        <dbReference type="SMART" id="SM00563"/>
    </source>
</evidence>
<dbReference type="Pfam" id="PF01553">
    <property type="entry name" value="Acyltransferase"/>
    <property type="match status" value="1"/>
</dbReference>
<evidence type="ECO:0000313" key="5">
    <source>
        <dbReference type="Proteomes" id="UP001500218"/>
    </source>
</evidence>
<dbReference type="PANTHER" id="PTHR10434:SF11">
    <property type="entry name" value="1-ACYL-SN-GLYCEROL-3-PHOSPHATE ACYLTRANSFERASE"/>
    <property type="match status" value="1"/>
</dbReference>
<sequence length="220" mass="22971">MQATVRLVLAPLFRLGYRPTIEGRTNVPRTGPVILAANHISALDSVVIPLVAPRPVAFLAKAEYFRQRGIKGWFVRSLLTGLAAIPVERGAARAAADSLDLALAVLNDGMAFGIHPEGTRSRDGRLYRGRTGVAHLAIASGAPVVPVAVLGTDRIQPVGSRLPRLGKVTVRFGAPLTFAPAPGVSAGAARRAATDQIMDAIADLSGQDRAAAYNELSAAA</sequence>
<organism evidence="4 5">
    <name type="scientific">Luedemannella flava</name>
    <dbReference type="NCBI Taxonomy" id="349316"/>
    <lineage>
        <taxon>Bacteria</taxon>
        <taxon>Bacillati</taxon>
        <taxon>Actinomycetota</taxon>
        <taxon>Actinomycetes</taxon>
        <taxon>Micromonosporales</taxon>
        <taxon>Micromonosporaceae</taxon>
        <taxon>Luedemannella</taxon>
    </lineage>
</organism>
<comment type="caution">
    <text evidence="4">The sequence shown here is derived from an EMBL/GenBank/DDBJ whole genome shotgun (WGS) entry which is preliminary data.</text>
</comment>
<proteinExistence type="predicted"/>
<dbReference type="GO" id="GO:0016746">
    <property type="term" value="F:acyltransferase activity"/>
    <property type="evidence" value="ECO:0007669"/>
    <property type="project" value="UniProtKB-KW"/>
</dbReference>
<keyword evidence="2 4" id="KW-0012">Acyltransferase</keyword>
<reference evidence="4 5" key="1">
    <citation type="journal article" date="2019" name="Int. J. Syst. Evol. Microbiol.">
        <title>The Global Catalogue of Microorganisms (GCM) 10K type strain sequencing project: providing services to taxonomists for standard genome sequencing and annotation.</title>
        <authorList>
            <consortium name="The Broad Institute Genomics Platform"/>
            <consortium name="The Broad Institute Genome Sequencing Center for Infectious Disease"/>
            <person name="Wu L."/>
            <person name="Ma J."/>
        </authorList>
    </citation>
    <scope>NUCLEOTIDE SEQUENCE [LARGE SCALE GENOMIC DNA]</scope>
    <source>
        <strain evidence="4 5">JCM 13250</strain>
    </source>
</reference>